<dbReference type="RefSeq" id="XP_025354064.1">
    <property type="nucleotide sequence ID" value="XM_025502637.1"/>
</dbReference>
<dbReference type="InterPro" id="IPR001303">
    <property type="entry name" value="Aldolase_II/adducin_N"/>
</dbReference>
<dbReference type="InterPro" id="IPR036409">
    <property type="entry name" value="Aldolase_II/adducin_N_sf"/>
</dbReference>
<reference evidence="3 4" key="1">
    <citation type="journal article" date="2018" name="Mol. Biol. Evol.">
        <title>Broad Genomic Sampling Reveals a Smut Pathogenic Ancestry of the Fungal Clade Ustilaginomycotina.</title>
        <authorList>
            <person name="Kijpornyongpan T."/>
            <person name="Mondo S.J."/>
            <person name="Barry K."/>
            <person name="Sandor L."/>
            <person name="Lee J."/>
            <person name="Lipzen A."/>
            <person name="Pangilinan J."/>
            <person name="LaButti K."/>
            <person name="Hainaut M."/>
            <person name="Henrissat B."/>
            <person name="Grigoriev I.V."/>
            <person name="Spatafora J.W."/>
            <person name="Aime M.C."/>
        </authorList>
    </citation>
    <scope>NUCLEOTIDE SEQUENCE [LARGE SCALE GENOMIC DNA]</scope>
    <source>
        <strain evidence="3 4">MCA 3882</strain>
    </source>
</reference>
<dbReference type="AlphaFoldDB" id="A0A316V8F5"/>
<dbReference type="Gene3D" id="3.40.225.10">
    <property type="entry name" value="Class II aldolase/adducin N-terminal domain"/>
    <property type="match status" value="1"/>
</dbReference>
<dbReference type="PANTHER" id="PTHR10672:SF39">
    <property type="entry name" value="CLASS II ALDOLASE_ADDUCIN N-TERMINAL DOMAIN-CONTAINING PROTEIN"/>
    <property type="match status" value="1"/>
</dbReference>
<dbReference type="GeneID" id="37024418"/>
<dbReference type="SMART" id="SM01007">
    <property type="entry name" value="Aldolase_II"/>
    <property type="match status" value="1"/>
</dbReference>
<dbReference type="FunFam" id="3.40.225.10:FF:000009">
    <property type="entry name" value="Class II aldolase/adducin N-terminal"/>
    <property type="match status" value="1"/>
</dbReference>
<name>A0A316V8F5_9BASI</name>
<evidence type="ECO:0000313" key="4">
    <source>
        <dbReference type="Proteomes" id="UP000245771"/>
    </source>
</evidence>
<dbReference type="GO" id="GO:0005856">
    <property type="term" value="C:cytoskeleton"/>
    <property type="evidence" value="ECO:0007669"/>
    <property type="project" value="TreeGrafter"/>
</dbReference>
<dbReference type="Proteomes" id="UP000245771">
    <property type="component" value="Unassembled WGS sequence"/>
</dbReference>
<protein>
    <submittedName>
        <fullName evidence="3">Arad-like aldolase/epimerase</fullName>
    </submittedName>
</protein>
<dbReference type="OrthoDB" id="3238794at2759"/>
<proteinExistence type="predicted"/>
<dbReference type="InterPro" id="IPR051017">
    <property type="entry name" value="Aldolase-II_Adducin_sf"/>
</dbReference>
<dbReference type="EMBL" id="KZ819604">
    <property type="protein sequence ID" value="PWN33762.1"/>
    <property type="molecule type" value="Genomic_DNA"/>
</dbReference>
<dbReference type="GO" id="GO:0051015">
    <property type="term" value="F:actin filament binding"/>
    <property type="evidence" value="ECO:0007669"/>
    <property type="project" value="TreeGrafter"/>
</dbReference>
<organism evidence="3 4">
    <name type="scientific">Meira miltonrushii</name>
    <dbReference type="NCBI Taxonomy" id="1280837"/>
    <lineage>
        <taxon>Eukaryota</taxon>
        <taxon>Fungi</taxon>
        <taxon>Dikarya</taxon>
        <taxon>Basidiomycota</taxon>
        <taxon>Ustilaginomycotina</taxon>
        <taxon>Exobasidiomycetes</taxon>
        <taxon>Exobasidiales</taxon>
        <taxon>Brachybasidiaceae</taxon>
        <taxon>Meira</taxon>
    </lineage>
</organism>
<accession>A0A316V8F5</accession>
<gene>
    <name evidence="3" type="ORF">FA14DRAFT_65134</name>
</gene>
<sequence length="298" mass="32599">MAPSVAAEPPIVAVPTKGPTTGKVDQAPSKTQKESTGFHWPARPTFNSLEEERESRKERLALAFRVFGMLGFDEGVAGHLTYRDPILKDHFWVNPFGVNFRLMTKSDLLLIGPDGKIKGGGKPDGQYYNAAAYAIHHAIHTHRPDLDAACHSHSLHGKAFSTLGRNIELTTQDSCVFYNQCALYENFGGVVLGEDESGKIAETLGPHNKALILQNHGILTAGESIESAVMWFVMLERHCQVQLLAEAAAGSRGQKPIVIDDAEAEFTHKMTGNEVAGHFFARPLFAQARAEYKDAHLA</sequence>
<dbReference type="NCBIfam" id="NF004855">
    <property type="entry name" value="PRK06208.1"/>
    <property type="match status" value="1"/>
</dbReference>
<feature type="domain" description="Class II aldolase/adducin N-terminal" evidence="2">
    <location>
        <begin position="58"/>
        <end position="243"/>
    </location>
</feature>
<evidence type="ECO:0000313" key="3">
    <source>
        <dbReference type="EMBL" id="PWN33762.1"/>
    </source>
</evidence>
<dbReference type="Pfam" id="PF00596">
    <property type="entry name" value="Aldolase_II"/>
    <property type="match status" value="1"/>
</dbReference>
<feature type="region of interest" description="Disordered" evidence="1">
    <location>
        <begin position="1"/>
        <end position="43"/>
    </location>
</feature>
<dbReference type="SUPFAM" id="SSF53639">
    <property type="entry name" value="AraD/HMP-PK domain-like"/>
    <property type="match status" value="1"/>
</dbReference>
<keyword evidence="4" id="KW-1185">Reference proteome</keyword>
<dbReference type="InParanoid" id="A0A316V8F5"/>
<dbReference type="PANTHER" id="PTHR10672">
    <property type="entry name" value="ADDUCIN"/>
    <property type="match status" value="1"/>
</dbReference>
<evidence type="ECO:0000259" key="2">
    <source>
        <dbReference type="SMART" id="SM01007"/>
    </source>
</evidence>
<evidence type="ECO:0000256" key="1">
    <source>
        <dbReference type="SAM" id="MobiDB-lite"/>
    </source>
</evidence>
<dbReference type="STRING" id="1280837.A0A316V8F5"/>